<name>A0A645INQ1_9ZZZZ</name>
<evidence type="ECO:0000313" key="1">
    <source>
        <dbReference type="EMBL" id="MPN52951.1"/>
    </source>
</evidence>
<protein>
    <submittedName>
        <fullName evidence="1">Uncharacterized protein</fullName>
    </submittedName>
</protein>
<dbReference type="AlphaFoldDB" id="A0A645INQ1"/>
<accession>A0A645INQ1</accession>
<gene>
    <name evidence="1" type="ORF">SDC9_200614</name>
</gene>
<reference evidence="1" key="1">
    <citation type="submission" date="2019-08" db="EMBL/GenBank/DDBJ databases">
        <authorList>
            <person name="Kucharzyk K."/>
            <person name="Murdoch R.W."/>
            <person name="Higgins S."/>
            <person name="Loffler F."/>
        </authorList>
    </citation>
    <scope>NUCLEOTIDE SEQUENCE</scope>
</reference>
<dbReference type="EMBL" id="VSSQ01119574">
    <property type="protein sequence ID" value="MPN52951.1"/>
    <property type="molecule type" value="Genomic_DNA"/>
</dbReference>
<sequence length="119" mass="13342">MDVAVILGQTALLKFIEVQKHQFLIILTKLRKALCLSDLQHDILIRQLILPDNANQILILIHQRIYHIAEMTPQRVRLRLVGQRLHKNFPHGSAALRPAASHGAGNQISAVLRVGKGLL</sequence>
<proteinExistence type="predicted"/>
<comment type="caution">
    <text evidence="1">The sequence shown here is derived from an EMBL/GenBank/DDBJ whole genome shotgun (WGS) entry which is preliminary data.</text>
</comment>
<organism evidence="1">
    <name type="scientific">bioreactor metagenome</name>
    <dbReference type="NCBI Taxonomy" id="1076179"/>
    <lineage>
        <taxon>unclassified sequences</taxon>
        <taxon>metagenomes</taxon>
        <taxon>ecological metagenomes</taxon>
    </lineage>
</organism>